<name>A0ABD3P2P2_9STRA</name>
<sequence length="113" mass="12880">MGVPPTIQTRSLTTSTTLHESLSVEERASKIARWGEIRAMTQEEANAQLSVEELEAYNRYYAEMREGVLKMQELATIMMKNVEPPRIMPKTKGQRKRDKWARVQAREAANASA</sequence>
<gene>
    <name evidence="2" type="ORF">HJC23_003692</name>
</gene>
<evidence type="ECO:0000313" key="2">
    <source>
        <dbReference type="EMBL" id="KAL3782029.1"/>
    </source>
</evidence>
<accession>A0ABD3P2P2</accession>
<evidence type="ECO:0000256" key="1">
    <source>
        <dbReference type="SAM" id="MobiDB-lite"/>
    </source>
</evidence>
<keyword evidence="3" id="KW-1185">Reference proteome</keyword>
<reference evidence="2 3" key="1">
    <citation type="journal article" date="2020" name="G3 (Bethesda)">
        <title>Improved Reference Genome for Cyclotella cryptica CCMP332, a Model for Cell Wall Morphogenesis, Salinity Adaptation, and Lipid Production in Diatoms (Bacillariophyta).</title>
        <authorList>
            <person name="Roberts W.R."/>
            <person name="Downey K.M."/>
            <person name="Ruck E.C."/>
            <person name="Traller J.C."/>
            <person name="Alverson A.J."/>
        </authorList>
    </citation>
    <scope>NUCLEOTIDE SEQUENCE [LARGE SCALE GENOMIC DNA]</scope>
    <source>
        <strain evidence="2 3">CCMP332</strain>
    </source>
</reference>
<comment type="caution">
    <text evidence="2">The sequence shown here is derived from an EMBL/GenBank/DDBJ whole genome shotgun (WGS) entry which is preliminary data.</text>
</comment>
<protein>
    <submittedName>
        <fullName evidence="2">Uncharacterized protein</fullName>
    </submittedName>
</protein>
<feature type="compositionally biased region" description="Low complexity" evidence="1">
    <location>
        <begin position="11"/>
        <end position="21"/>
    </location>
</feature>
<feature type="compositionally biased region" description="Polar residues" evidence="1">
    <location>
        <begin position="1"/>
        <end position="10"/>
    </location>
</feature>
<proteinExistence type="predicted"/>
<feature type="region of interest" description="Disordered" evidence="1">
    <location>
        <begin position="1"/>
        <end position="21"/>
    </location>
</feature>
<organism evidence="2 3">
    <name type="scientific">Cyclotella cryptica</name>
    <dbReference type="NCBI Taxonomy" id="29204"/>
    <lineage>
        <taxon>Eukaryota</taxon>
        <taxon>Sar</taxon>
        <taxon>Stramenopiles</taxon>
        <taxon>Ochrophyta</taxon>
        <taxon>Bacillariophyta</taxon>
        <taxon>Coscinodiscophyceae</taxon>
        <taxon>Thalassiosirophycidae</taxon>
        <taxon>Stephanodiscales</taxon>
        <taxon>Stephanodiscaceae</taxon>
        <taxon>Cyclotella</taxon>
    </lineage>
</organism>
<dbReference type="Proteomes" id="UP001516023">
    <property type="component" value="Unassembled WGS sequence"/>
</dbReference>
<feature type="region of interest" description="Disordered" evidence="1">
    <location>
        <begin position="85"/>
        <end position="113"/>
    </location>
</feature>
<dbReference type="EMBL" id="JABMIG020000299">
    <property type="protein sequence ID" value="KAL3782029.1"/>
    <property type="molecule type" value="Genomic_DNA"/>
</dbReference>
<evidence type="ECO:0000313" key="3">
    <source>
        <dbReference type="Proteomes" id="UP001516023"/>
    </source>
</evidence>
<dbReference type="AlphaFoldDB" id="A0ABD3P2P2"/>